<evidence type="ECO:0000313" key="5">
    <source>
        <dbReference type="EMBL" id="PLR81168.1"/>
    </source>
</evidence>
<dbReference type="PIRSF" id="PIRSF005384">
    <property type="entry name" value="RpiB_LacA_B"/>
    <property type="match status" value="1"/>
</dbReference>
<feature type="binding site" evidence="4">
    <location>
        <position position="99"/>
    </location>
    <ligand>
        <name>D-ribulose 5-phosphate</name>
        <dbReference type="ChEBI" id="CHEBI:58121"/>
    </ligand>
</feature>
<dbReference type="SUPFAM" id="SSF89623">
    <property type="entry name" value="Ribose/Galactose isomerase RpiB/AlsB"/>
    <property type="match status" value="1"/>
</dbReference>
<feature type="binding site" evidence="4">
    <location>
        <position position="132"/>
    </location>
    <ligand>
        <name>D-ribulose 5-phosphate</name>
        <dbReference type="ChEBI" id="CHEBI:58121"/>
    </ligand>
</feature>
<dbReference type="NCBIfam" id="TIGR00689">
    <property type="entry name" value="rpiB_lacA_lacB"/>
    <property type="match status" value="1"/>
</dbReference>
<evidence type="ECO:0000313" key="8">
    <source>
        <dbReference type="Proteomes" id="UP000235114"/>
    </source>
</evidence>
<dbReference type="InterPro" id="IPR036569">
    <property type="entry name" value="RpiB_LacA_LacB_sf"/>
</dbReference>
<comment type="similarity">
    <text evidence="1">Belongs to the LacAB/RpiB family.</text>
</comment>
<dbReference type="EMBL" id="PGVD01000035">
    <property type="protein sequence ID" value="PLR95849.1"/>
    <property type="molecule type" value="Genomic_DNA"/>
</dbReference>
<dbReference type="InterPro" id="IPR003500">
    <property type="entry name" value="RpiB_LacA_LacB"/>
</dbReference>
<dbReference type="Proteomes" id="UP000235114">
    <property type="component" value="Unassembled WGS sequence"/>
</dbReference>
<dbReference type="NCBIfam" id="TIGR01120">
    <property type="entry name" value="rpiB"/>
    <property type="match status" value="1"/>
</dbReference>
<dbReference type="Gene3D" id="3.40.1400.10">
    <property type="entry name" value="Sugar-phosphate isomerase, RpiB/LacA/LacB"/>
    <property type="match status" value="1"/>
</dbReference>
<dbReference type="InterPro" id="IPR051812">
    <property type="entry name" value="SPI_LacAB/RpiB"/>
</dbReference>
<evidence type="ECO:0000256" key="4">
    <source>
        <dbReference type="PIRSR" id="PIRSR005384-2"/>
    </source>
</evidence>
<feature type="binding site" evidence="4">
    <location>
        <begin position="8"/>
        <end position="9"/>
    </location>
    <ligand>
        <name>D-ribulose 5-phosphate</name>
        <dbReference type="ChEBI" id="CHEBI:58121"/>
    </ligand>
</feature>
<organism evidence="5 7">
    <name type="scientific">Bacillus canaveralius</name>
    <dbReference type="NCBI Taxonomy" id="1403243"/>
    <lineage>
        <taxon>Bacteria</taxon>
        <taxon>Bacillati</taxon>
        <taxon>Bacillota</taxon>
        <taxon>Bacilli</taxon>
        <taxon>Bacillales</taxon>
        <taxon>Bacillaceae</taxon>
        <taxon>Bacillus</taxon>
    </lineage>
</organism>
<keyword evidence="2 5" id="KW-0413">Isomerase</keyword>
<dbReference type="OrthoDB" id="1778624at2"/>
<protein>
    <submittedName>
        <fullName evidence="5">Ribose 5-phosphate isomerase B</fullName>
    </submittedName>
</protein>
<dbReference type="GO" id="GO:0016861">
    <property type="term" value="F:intramolecular oxidoreductase activity, interconverting aldoses and ketoses"/>
    <property type="evidence" value="ECO:0007669"/>
    <property type="project" value="UniProtKB-ARBA"/>
</dbReference>
<evidence type="ECO:0000256" key="1">
    <source>
        <dbReference type="ARBA" id="ARBA00008754"/>
    </source>
</evidence>
<accession>A0A2N5GJ78</accession>
<sequence length="150" mass="16302">MKVAIASDHGGVNIRQEIISLMKDLKIEYVDLGCDCETSVDYPDYAIPVAEKVSRGEVDRGILICGTGIGMSIAANKVQGIRCALVHDIFSAKVTREHNNSNILAMGERVIGPGLARGIAEVWLTTSFEGGRHENRVNKISTYESNAIQK</sequence>
<feature type="active site" description="Proton acceptor" evidence="3">
    <location>
        <position position="65"/>
    </location>
</feature>
<dbReference type="Pfam" id="PF02502">
    <property type="entry name" value="LacAB_rpiB"/>
    <property type="match status" value="1"/>
</dbReference>
<dbReference type="EMBL" id="PGVA01000039">
    <property type="protein sequence ID" value="PLR81168.1"/>
    <property type="molecule type" value="Genomic_DNA"/>
</dbReference>
<reference evidence="5 7" key="1">
    <citation type="submission" date="2017-11" db="EMBL/GenBank/DDBJ databases">
        <title>Comparitive Functional Genomics of Dry Heat Resistant strains isolated from the Viking Spacecraft.</title>
        <authorList>
            <person name="Seuylemezian A."/>
            <person name="Cooper K."/>
            <person name="Vaishampayan P."/>
        </authorList>
    </citation>
    <scope>NUCLEOTIDE SEQUENCE [LARGE SCALE GENOMIC DNA]</scope>
    <source>
        <strain evidence="5 7">M4.6</strain>
    </source>
</reference>
<feature type="binding site" evidence="4">
    <location>
        <begin position="66"/>
        <end position="70"/>
    </location>
    <ligand>
        <name>D-ribulose 5-phosphate</name>
        <dbReference type="ChEBI" id="CHEBI:58121"/>
    </ligand>
</feature>
<dbReference type="Proteomes" id="UP000234951">
    <property type="component" value="Unassembled WGS sequence"/>
</dbReference>
<dbReference type="PANTHER" id="PTHR43732:SF1">
    <property type="entry name" value="RIBOSE 5-PHOSPHATE ISOMERASE"/>
    <property type="match status" value="1"/>
</dbReference>
<dbReference type="RefSeq" id="WP_101578348.1">
    <property type="nucleotide sequence ID" value="NZ_PGVA01000039.1"/>
</dbReference>
<proteinExistence type="inferred from homology"/>
<dbReference type="AlphaFoldDB" id="A0A2N5GJ78"/>
<keyword evidence="8" id="KW-1185">Reference proteome</keyword>
<name>A0A2N5GJ78_9BACI</name>
<evidence type="ECO:0000313" key="6">
    <source>
        <dbReference type="EMBL" id="PLR95849.1"/>
    </source>
</evidence>
<evidence type="ECO:0000313" key="7">
    <source>
        <dbReference type="Proteomes" id="UP000234951"/>
    </source>
</evidence>
<evidence type="ECO:0000256" key="3">
    <source>
        <dbReference type="PIRSR" id="PIRSR005384-1"/>
    </source>
</evidence>
<reference evidence="6 8" key="2">
    <citation type="submission" date="2017-12" db="EMBL/GenBank/DDBJ databases">
        <title>Comparative Functional Genomics of Dry Heat Resistant strains isolated from the Viking Spacecraft.</title>
        <authorList>
            <person name="Seuylemezian A."/>
            <person name="Cooper K."/>
            <person name="Vaishampayan P."/>
        </authorList>
    </citation>
    <scope>NUCLEOTIDE SEQUENCE [LARGE SCALE GENOMIC DNA]</scope>
    <source>
        <strain evidence="6 8">ATCC 29669</strain>
    </source>
</reference>
<dbReference type="InterPro" id="IPR004785">
    <property type="entry name" value="RpiB"/>
</dbReference>
<dbReference type="PANTHER" id="PTHR43732">
    <property type="entry name" value="RIBOSE 5-PHOSPHATE ISOMERASE-RELATED"/>
    <property type="match status" value="1"/>
</dbReference>
<gene>
    <name evidence="5" type="primary">rpiB</name>
    <name evidence="5" type="ORF">CU635_15795</name>
    <name evidence="6" type="ORF">CVD25_13465</name>
</gene>
<comment type="caution">
    <text evidence="5">The sequence shown here is derived from an EMBL/GenBank/DDBJ whole genome shotgun (WGS) entry which is preliminary data.</text>
</comment>
<dbReference type="NCBIfam" id="NF004051">
    <property type="entry name" value="PRK05571.1"/>
    <property type="match status" value="1"/>
</dbReference>
<dbReference type="GO" id="GO:0005975">
    <property type="term" value="P:carbohydrate metabolic process"/>
    <property type="evidence" value="ECO:0007669"/>
    <property type="project" value="InterPro"/>
</dbReference>
<feature type="binding site" evidence="4">
    <location>
        <position position="109"/>
    </location>
    <ligand>
        <name>D-ribulose 5-phosphate</name>
        <dbReference type="ChEBI" id="CHEBI:58121"/>
    </ligand>
</feature>
<feature type="binding site" evidence="4">
    <location>
        <position position="136"/>
    </location>
    <ligand>
        <name>D-ribulose 5-phosphate</name>
        <dbReference type="ChEBI" id="CHEBI:58121"/>
    </ligand>
</feature>
<feature type="active site" description="Proton donor" evidence="3">
    <location>
        <position position="98"/>
    </location>
</feature>
<evidence type="ECO:0000256" key="2">
    <source>
        <dbReference type="ARBA" id="ARBA00023235"/>
    </source>
</evidence>